<dbReference type="Gene3D" id="2.30.30.1060">
    <property type="match status" value="1"/>
</dbReference>
<organism evidence="2 3">
    <name type="scientific">Arthrobacter mangrovi</name>
    <dbReference type="NCBI Taxonomy" id="2966350"/>
    <lineage>
        <taxon>Bacteria</taxon>
        <taxon>Bacillati</taxon>
        <taxon>Actinomycetota</taxon>
        <taxon>Actinomycetes</taxon>
        <taxon>Micrococcales</taxon>
        <taxon>Micrococcaceae</taxon>
        <taxon>Arthrobacter</taxon>
    </lineage>
</organism>
<dbReference type="Pfam" id="PF11160">
    <property type="entry name" value="Hva1_TUDOR"/>
    <property type="match status" value="1"/>
</dbReference>
<dbReference type="EMBL" id="BRVS01000011">
    <property type="protein sequence ID" value="GLB68002.1"/>
    <property type="molecule type" value="Genomic_DNA"/>
</dbReference>
<protein>
    <recommendedName>
        <fullName evidence="1">Hypervirulence associated protein TUDOR domain-containing protein</fullName>
    </recommendedName>
</protein>
<accession>A0ABQ5MVI4</accession>
<name>A0ABQ5MVI4_9MICC</name>
<dbReference type="Proteomes" id="UP001209654">
    <property type="component" value="Unassembled WGS sequence"/>
</dbReference>
<reference evidence="2 3" key="1">
    <citation type="journal article" date="2023" name="Int. J. Syst. Evol. Microbiol.">
        <title>Arthrobacter mangrovi sp. nov., an actinobacterium isolated from the rhizosphere of a mangrove.</title>
        <authorList>
            <person name="Hamada M."/>
            <person name="Saitou S."/>
            <person name="Enomoto N."/>
            <person name="Nanri K."/>
            <person name="Hidaka K."/>
            <person name="Miura T."/>
            <person name="Tamura T."/>
        </authorList>
    </citation>
    <scope>NUCLEOTIDE SEQUENCE [LARGE SCALE GENOMIC DNA]</scope>
    <source>
        <strain evidence="2 3">NBRC 112813</strain>
    </source>
</reference>
<keyword evidence="3" id="KW-1185">Reference proteome</keyword>
<evidence type="ECO:0000313" key="3">
    <source>
        <dbReference type="Proteomes" id="UP001209654"/>
    </source>
</evidence>
<evidence type="ECO:0000259" key="1">
    <source>
        <dbReference type="Pfam" id="PF11160"/>
    </source>
</evidence>
<feature type="domain" description="Hypervirulence associated protein TUDOR" evidence="1">
    <location>
        <begin position="4"/>
        <end position="62"/>
    </location>
</feature>
<proteinExistence type="predicted"/>
<dbReference type="RefSeq" id="WP_373875835.1">
    <property type="nucleotide sequence ID" value="NZ_BRVS01000011.1"/>
</dbReference>
<comment type="caution">
    <text evidence="2">The sequence shown here is derived from an EMBL/GenBank/DDBJ whole genome shotgun (WGS) entry which is preliminary data.</text>
</comment>
<sequence>MKAGTRVSWNTPQGRTRGKVIERKTSDFQLDGHTFRASEDNPMFVVESEASGARAAHRADALAED</sequence>
<gene>
    <name evidence="2" type="ORF">AHIS1636_24440</name>
</gene>
<dbReference type="InterPro" id="IPR021331">
    <property type="entry name" value="Hva1_TUDOR"/>
</dbReference>
<evidence type="ECO:0000313" key="2">
    <source>
        <dbReference type="EMBL" id="GLB68002.1"/>
    </source>
</evidence>